<keyword evidence="7" id="KW-0472">Membrane</keyword>
<dbReference type="RefSeq" id="WP_272748040.1">
    <property type="nucleotide sequence ID" value="NZ_JAQQKX010000007.1"/>
</dbReference>
<feature type="domain" description="Histidine kinase" evidence="8">
    <location>
        <begin position="326"/>
        <end position="545"/>
    </location>
</feature>
<dbReference type="EMBL" id="JAQQKX010000007">
    <property type="protein sequence ID" value="MDC7683570.1"/>
    <property type="molecule type" value="Genomic_DNA"/>
</dbReference>
<name>A0ABT5HUP4_9CAUL</name>
<evidence type="ECO:0000259" key="8">
    <source>
        <dbReference type="PROSITE" id="PS50109"/>
    </source>
</evidence>
<proteinExistence type="predicted"/>
<keyword evidence="3" id="KW-0597">Phosphoprotein</keyword>
<evidence type="ECO:0000256" key="4">
    <source>
        <dbReference type="ARBA" id="ARBA00022679"/>
    </source>
</evidence>
<dbReference type="SUPFAM" id="SSF47384">
    <property type="entry name" value="Homodimeric domain of signal transducing histidine kinase"/>
    <property type="match status" value="1"/>
</dbReference>
<keyword evidence="10" id="KW-1185">Reference proteome</keyword>
<evidence type="ECO:0000313" key="9">
    <source>
        <dbReference type="EMBL" id="MDC7683570.1"/>
    </source>
</evidence>
<dbReference type="PANTHER" id="PTHR43047">
    <property type="entry name" value="TWO-COMPONENT HISTIDINE PROTEIN KINASE"/>
    <property type="match status" value="1"/>
</dbReference>
<dbReference type="SMART" id="SM00387">
    <property type="entry name" value="HATPase_c"/>
    <property type="match status" value="1"/>
</dbReference>
<dbReference type="Gene3D" id="3.30.565.10">
    <property type="entry name" value="Histidine kinase-like ATPase, C-terminal domain"/>
    <property type="match status" value="1"/>
</dbReference>
<keyword evidence="4" id="KW-0808">Transferase</keyword>
<dbReference type="SMART" id="SM00388">
    <property type="entry name" value="HisKA"/>
    <property type="match status" value="1"/>
</dbReference>
<feature type="transmembrane region" description="Helical" evidence="7">
    <location>
        <begin position="85"/>
        <end position="112"/>
    </location>
</feature>
<dbReference type="InterPro" id="IPR036890">
    <property type="entry name" value="HATPase_C_sf"/>
</dbReference>
<evidence type="ECO:0000256" key="2">
    <source>
        <dbReference type="ARBA" id="ARBA00012438"/>
    </source>
</evidence>
<dbReference type="PROSITE" id="PS50109">
    <property type="entry name" value="HIS_KIN"/>
    <property type="match status" value="1"/>
</dbReference>
<dbReference type="InterPro" id="IPR005467">
    <property type="entry name" value="His_kinase_dom"/>
</dbReference>
<dbReference type="EC" id="2.7.13.3" evidence="2"/>
<keyword evidence="5 9" id="KW-0418">Kinase</keyword>
<dbReference type="GO" id="GO:0016301">
    <property type="term" value="F:kinase activity"/>
    <property type="evidence" value="ECO:0007669"/>
    <property type="project" value="UniProtKB-KW"/>
</dbReference>
<dbReference type="Pfam" id="PF00512">
    <property type="entry name" value="HisKA"/>
    <property type="match status" value="1"/>
</dbReference>
<feature type="transmembrane region" description="Helical" evidence="7">
    <location>
        <begin position="124"/>
        <end position="146"/>
    </location>
</feature>
<dbReference type="Gene3D" id="1.10.287.130">
    <property type="match status" value="1"/>
</dbReference>
<dbReference type="InterPro" id="IPR003661">
    <property type="entry name" value="HisK_dim/P_dom"/>
</dbReference>
<evidence type="ECO:0000256" key="7">
    <source>
        <dbReference type="SAM" id="Phobius"/>
    </source>
</evidence>
<dbReference type="Proteomes" id="UP001214854">
    <property type="component" value="Unassembled WGS sequence"/>
</dbReference>
<evidence type="ECO:0000313" key="10">
    <source>
        <dbReference type="Proteomes" id="UP001214854"/>
    </source>
</evidence>
<sequence>MPFKSYFQDLSRTSPLAATPRRRVRLGVIVWHLGWSAVTLAALLGLLFLPASPRVLGALVVAALPGVSSIFLLTRDGHRARQMLVWIWGLACLIAIGLTGGIFGPLAAWAAAPMAAAVALNQRRLILLGATLSVTTTLFAILLSLARLIDLPDLVESFWLSSLAVVTLVSGFGLALLPALRARTEMARGAEDDRARFLKILSEQPHLIVALGDDGRLISAHGEAPLGLDMPTLMKHGLIVCAHVPDRLGVMQAIDEARVNGRAETGFMPHAALEHYVRLSLRRGSDGRLYGVLADASLHHAREEALESARFEAENLNQGKSRFLASMSHELRTPLNAVIGFSDIMRQQLFGPLSEKYTEYAQLIWESGQHVLDLVNDVLDMSKIEAQRYDLSLETFDAREPVSGALRLIFTAAHDKGVAVRSVLPPTPVEVTADKRALKQMCLNLLSNAVKFTPRGGSVTLILSDAGADGIDVQITDTGIGIAAEDLQRLGKPYEQTGPMEQRVLGTGLGLSLVQALAGLHKGRMSLESELGKGTSVSLFLPIAAHSDQPELPLSPPVSPPVAPEAPVAVSPETPRPLEDRLYTPPDLSGSDFVIRPPKS</sequence>
<dbReference type="PANTHER" id="PTHR43047:SF63">
    <property type="entry name" value="HISTIDINE KINASE"/>
    <property type="match status" value="1"/>
</dbReference>
<dbReference type="CDD" id="cd00082">
    <property type="entry name" value="HisKA"/>
    <property type="match status" value="1"/>
</dbReference>
<evidence type="ECO:0000256" key="5">
    <source>
        <dbReference type="ARBA" id="ARBA00022777"/>
    </source>
</evidence>
<protein>
    <recommendedName>
        <fullName evidence="2">histidine kinase</fullName>
        <ecNumber evidence="2">2.7.13.3</ecNumber>
    </recommendedName>
</protein>
<feature type="region of interest" description="Disordered" evidence="6">
    <location>
        <begin position="550"/>
        <end position="600"/>
    </location>
</feature>
<reference evidence="9 10" key="1">
    <citation type="submission" date="2023-01" db="EMBL/GenBank/DDBJ databases">
        <title>Novel species of the genus Asticcacaulis isolated from rivers.</title>
        <authorList>
            <person name="Lu H."/>
        </authorList>
    </citation>
    <scope>NUCLEOTIDE SEQUENCE [LARGE SCALE GENOMIC DNA]</scope>
    <source>
        <strain evidence="9 10">BYS171W</strain>
    </source>
</reference>
<organism evidence="9 10">
    <name type="scientific">Asticcacaulis aquaticus</name>
    <dbReference type="NCBI Taxonomy" id="2984212"/>
    <lineage>
        <taxon>Bacteria</taxon>
        <taxon>Pseudomonadati</taxon>
        <taxon>Pseudomonadota</taxon>
        <taxon>Alphaproteobacteria</taxon>
        <taxon>Caulobacterales</taxon>
        <taxon>Caulobacteraceae</taxon>
        <taxon>Asticcacaulis</taxon>
    </lineage>
</organism>
<dbReference type="InterPro" id="IPR003594">
    <property type="entry name" value="HATPase_dom"/>
</dbReference>
<evidence type="ECO:0000256" key="6">
    <source>
        <dbReference type="SAM" id="MobiDB-lite"/>
    </source>
</evidence>
<gene>
    <name evidence="9" type="ORF">PQU92_09800</name>
</gene>
<comment type="catalytic activity">
    <reaction evidence="1">
        <text>ATP + protein L-histidine = ADP + protein N-phospho-L-histidine.</text>
        <dbReference type="EC" id="2.7.13.3"/>
    </reaction>
</comment>
<feature type="transmembrane region" description="Helical" evidence="7">
    <location>
        <begin position="55"/>
        <end position="73"/>
    </location>
</feature>
<dbReference type="InterPro" id="IPR004358">
    <property type="entry name" value="Sig_transdc_His_kin-like_C"/>
</dbReference>
<dbReference type="InterPro" id="IPR036097">
    <property type="entry name" value="HisK_dim/P_sf"/>
</dbReference>
<feature type="transmembrane region" description="Helical" evidence="7">
    <location>
        <begin position="28"/>
        <end position="49"/>
    </location>
</feature>
<feature type="transmembrane region" description="Helical" evidence="7">
    <location>
        <begin position="158"/>
        <end position="180"/>
    </location>
</feature>
<comment type="caution">
    <text evidence="9">The sequence shown here is derived from an EMBL/GenBank/DDBJ whole genome shotgun (WGS) entry which is preliminary data.</text>
</comment>
<dbReference type="Pfam" id="PF02518">
    <property type="entry name" value="HATPase_c"/>
    <property type="match status" value="1"/>
</dbReference>
<evidence type="ECO:0000256" key="1">
    <source>
        <dbReference type="ARBA" id="ARBA00000085"/>
    </source>
</evidence>
<feature type="compositionally biased region" description="Pro residues" evidence="6">
    <location>
        <begin position="553"/>
        <end position="564"/>
    </location>
</feature>
<keyword evidence="7" id="KW-1133">Transmembrane helix</keyword>
<accession>A0ABT5HUP4</accession>
<dbReference type="PRINTS" id="PR00344">
    <property type="entry name" value="BCTRLSENSOR"/>
</dbReference>
<evidence type="ECO:0000256" key="3">
    <source>
        <dbReference type="ARBA" id="ARBA00022553"/>
    </source>
</evidence>
<dbReference type="SUPFAM" id="SSF55874">
    <property type="entry name" value="ATPase domain of HSP90 chaperone/DNA topoisomerase II/histidine kinase"/>
    <property type="match status" value="1"/>
</dbReference>
<keyword evidence="7" id="KW-0812">Transmembrane</keyword>